<feature type="domain" description="OmpR/PhoB-type" evidence="8">
    <location>
        <begin position="147"/>
        <end position="245"/>
    </location>
</feature>
<organism evidence="9 10">
    <name type="scientific">Streptomyces bambusae</name>
    <dbReference type="NCBI Taxonomy" id="1550616"/>
    <lineage>
        <taxon>Bacteria</taxon>
        <taxon>Bacillati</taxon>
        <taxon>Actinomycetota</taxon>
        <taxon>Actinomycetes</taxon>
        <taxon>Kitasatosporales</taxon>
        <taxon>Streptomycetaceae</taxon>
        <taxon>Streptomyces</taxon>
    </lineage>
</organism>
<evidence type="ECO:0000256" key="5">
    <source>
        <dbReference type="PROSITE-ProRule" id="PRU00169"/>
    </source>
</evidence>
<feature type="domain" description="Response regulatory" evidence="7">
    <location>
        <begin position="3"/>
        <end position="116"/>
    </location>
</feature>
<keyword evidence="10" id="KW-1185">Reference proteome</keyword>
<evidence type="ECO:0000256" key="4">
    <source>
        <dbReference type="ARBA" id="ARBA00023163"/>
    </source>
</evidence>
<evidence type="ECO:0000256" key="6">
    <source>
        <dbReference type="PROSITE-ProRule" id="PRU01091"/>
    </source>
</evidence>
<evidence type="ECO:0000259" key="8">
    <source>
        <dbReference type="PROSITE" id="PS51755"/>
    </source>
</evidence>
<evidence type="ECO:0000313" key="10">
    <source>
        <dbReference type="Proteomes" id="UP000812013"/>
    </source>
</evidence>
<keyword evidence="4" id="KW-0804">Transcription</keyword>
<keyword evidence="3 6" id="KW-0238">DNA-binding</keyword>
<evidence type="ECO:0000256" key="1">
    <source>
        <dbReference type="ARBA" id="ARBA00022553"/>
    </source>
</evidence>
<evidence type="ECO:0000256" key="2">
    <source>
        <dbReference type="ARBA" id="ARBA00023015"/>
    </source>
</evidence>
<dbReference type="Pfam" id="PF00072">
    <property type="entry name" value="Response_reg"/>
    <property type="match status" value="1"/>
</dbReference>
<feature type="modified residue" description="4-aspartylphosphate" evidence="5">
    <location>
        <position position="52"/>
    </location>
</feature>
<dbReference type="InterPro" id="IPR001789">
    <property type="entry name" value="Sig_transdc_resp-reg_receiver"/>
</dbReference>
<dbReference type="InterPro" id="IPR011006">
    <property type="entry name" value="CheY-like_superfamily"/>
</dbReference>
<dbReference type="InterPro" id="IPR016032">
    <property type="entry name" value="Sig_transdc_resp-reg_C-effctor"/>
</dbReference>
<protein>
    <submittedName>
        <fullName evidence="9">Response regulator</fullName>
    </submittedName>
</protein>
<reference evidence="9 10" key="1">
    <citation type="submission" date="2019-12" db="EMBL/GenBank/DDBJ databases">
        <title>Genome sequence of Streptomyces bambusae.</title>
        <authorList>
            <person name="Bansal K."/>
            <person name="Choksket S."/>
            <person name="Korpole S."/>
            <person name="Patil P.B."/>
        </authorList>
    </citation>
    <scope>NUCLEOTIDE SEQUENCE [LARGE SCALE GENOMIC DNA]</scope>
    <source>
        <strain evidence="9 10">SK60</strain>
    </source>
</reference>
<dbReference type="PROSITE" id="PS51755">
    <property type="entry name" value="OMPR_PHOB"/>
    <property type="match status" value="1"/>
</dbReference>
<dbReference type="Proteomes" id="UP000812013">
    <property type="component" value="Unassembled WGS sequence"/>
</dbReference>
<keyword evidence="1 5" id="KW-0597">Phosphoprotein</keyword>
<dbReference type="Pfam" id="PF00486">
    <property type="entry name" value="Trans_reg_C"/>
    <property type="match status" value="1"/>
</dbReference>
<gene>
    <name evidence="9" type="ORF">GPJ59_28235</name>
</gene>
<dbReference type="InterPro" id="IPR001867">
    <property type="entry name" value="OmpR/PhoB-type_DNA-bd"/>
</dbReference>
<dbReference type="PROSITE" id="PS50110">
    <property type="entry name" value="RESPONSE_REGULATORY"/>
    <property type="match status" value="1"/>
</dbReference>
<dbReference type="Gene3D" id="3.40.50.2300">
    <property type="match status" value="1"/>
</dbReference>
<dbReference type="Gene3D" id="1.10.10.10">
    <property type="entry name" value="Winged helix-like DNA-binding domain superfamily/Winged helix DNA-binding domain"/>
    <property type="match status" value="1"/>
</dbReference>
<dbReference type="InterPro" id="IPR039420">
    <property type="entry name" value="WalR-like"/>
</dbReference>
<proteinExistence type="predicted"/>
<dbReference type="CDD" id="cd00383">
    <property type="entry name" value="trans_reg_C"/>
    <property type="match status" value="1"/>
</dbReference>
<accession>A0ABS6ZDJ9</accession>
<dbReference type="SMART" id="SM00862">
    <property type="entry name" value="Trans_reg_C"/>
    <property type="match status" value="1"/>
</dbReference>
<sequence>MPSVLVVEDDPSIRQSLIEVLAEHGYAVRSSADGFGALREVTQTPVDAVVLDLGLPDLDGGDALRMIRGISSVPVLVATARDDERDIISLLNAGADDYLVKPFSGGQLIARLSAVLRRTGHVPSAGTVPGVPGVPGTVPGSAAADPLRPVTVGELAVDPGARTAYLAGRELRLTRREFDLLAFLALHTGQVVSKRRLLTEVWREPYVDDQTVDVHLSSLRRKLGERAAAPRYLLTVRGVGIKLVAPR</sequence>
<keyword evidence="2" id="KW-0805">Transcription regulation</keyword>
<evidence type="ECO:0000256" key="3">
    <source>
        <dbReference type="ARBA" id="ARBA00023125"/>
    </source>
</evidence>
<dbReference type="EMBL" id="WTFF01000278">
    <property type="protein sequence ID" value="MBW5485656.1"/>
    <property type="molecule type" value="Genomic_DNA"/>
</dbReference>
<dbReference type="Gene3D" id="6.10.250.690">
    <property type="match status" value="1"/>
</dbReference>
<evidence type="ECO:0000259" key="7">
    <source>
        <dbReference type="PROSITE" id="PS50110"/>
    </source>
</evidence>
<feature type="DNA-binding region" description="OmpR/PhoB-type" evidence="6">
    <location>
        <begin position="147"/>
        <end position="245"/>
    </location>
</feature>
<dbReference type="SUPFAM" id="SSF46894">
    <property type="entry name" value="C-terminal effector domain of the bipartite response regulators"/>
    <property type="match status" value="1"/>
</dbReference>
<dbReference type="PANTHER" id="PTHR48111">
    <property type="entry name" value="REGULATOR OF RPOS"/>
    <property type="match status" value="1"/>
</dbReference>
<dbReference type="SUPFAM" id="SSF52172">
    <property type="entry name" value="CheY-like"/>
    <property type="match status" value="1"/>
</dbReference>
<dbReference type="SMART" id="SM00448">
    <property type="entry name" value="REC"/>
    <property type="match status" value="1"/>
</dbReference>
<dbReference type="InterPro" id="IPR036388">
    <property type="entry name" value="WH-like_DNA-bd_sf"/>
</dbReference>
<comment type="caution">
    <text evidence="9">The sequence shown here is derived from an EMBL/GenBank/DDBJ whole genome shotgun (WGS) entry which is preliminary data.</text>
</comment>
<name>A0ABS6ZDJ9_9ACTN</name>
<dbReference type="RefSeq" id="WP_219670542.1">
    <property type="nucleotide sequence ID" value="NZ_WTFF01000278.1"/>
</dbReference>
<dbReference type="PANTHER" id="PTHR48111:SF4">
    <property type="entry name" value="DNA-BINDING DUAL TRANSCRIPTIONAL REGULATOR OMPR"/>
    <property type="match status" value="1"/>
</dbReference>
<evidence type="ECO:0000313" key="9">
    <source>
        <dbReference type="EMBL" id="MBW5485656.1"/>
    </source>
</evidence>